<dbReference type="Proteomes" id="UP000077271">
    <property type="component" value="Unassembled WGS sequence"/>
</dbReference>
<accession>A0A177KNJ7</accession>
<dbReference type="AlphaFoldDB" id="A0A177KNJ7"/>
<reference evidence="1 2" key="1">
    <citation type="submission" date="2016-01" db="EMBL/GenBank/DDBJ databases">
        <title>Investigation of taxonomic status of Bacillus aminovorans.</title>
        <authorList>
            <person name="Verma A."/>
            <person name="Pal Y."/>
            <person name="Krishnamurthi S."/>
        </authorList>
    </citation>
    <scope>NUCLEOTIDE SEQUENCE [LARGE SCALE GENOMIC DNA]</scope>
    <source>
        <strain evidence="1 2">DSM 4337</strain>
    </source>
</reference>
<comment type="caution">
    <text evidence="1">The sequence shown here is derived from an EMBL/GenBank/DDBJ whole genome shotgun (WGS) entry which is preliminary data.</text>
</comment>
<gene>
    <name evidence="1" type="ORF">AWH48_08150</name>
</gene>
<protein>
    <recommendedName>
        <fullName evidence="3">Amidase</fullName>
    </recommendedName>
</protein>
<dbReference type="EMBL" id="LQWZ01000033">
    <property type="protein sequence ID" value="OAH54556.1"/>
    <property type="molecule type" value="Genomic_DNA"/>
</dbReference>
<evidence type="ECO:0000313" key="2">
    <source>
        <dbReference type="Proteomes" id="UP000077271"/>
    </source>
</evidence>
<proteinExistence type="predicted"/>
<organism evidence="1 2">
    <name type="scientific">Domibacillus aminovorans</name>
    <dbReference type="NCBI Taxonomy" id="29332"/>
    <lineage>
        <taxon>Bacteria</taxon>
        <taxon>Bacillati</taxon>
        <taxon>Bacillota</taxon>
        <taxon>Bacilli</taxon>
        <taxon>Bacillales</taxon>
        <taxon>Bacillaceae</taxon>
        <taxon>Domibacillus</taxon>
    </lineage>
</organism>
<evidence type="ECO:0000313" key="1">
    <source>
        <dbReference type="EMBL" id="OAH54556.1"/>
    </source>
</evidence>
<dbReference type="OrthoDB" id="7054537at2"/>
<sequence length="241" mass="27502">MNEPEHATWIWDASILNDEQEKWLLFFEEKRVRDVYVQVDPNIADSAYRSFLTAAHEQNIRVHALDGSPDYTEADLALFLQKVNELDWDGIHLDVEPYLSSEWKTDQNQAIDRYEQLLKKAAASGFLLGIDIPFWYDEIPSRAGGTLAEMAIQTADYTVIMAYRDRADQIIGAARTELNIGKALGKEVLIAVETIEHAEAEGISFSRKSPAYVEAEMKKVWKECKCQIAVHHASSWRELVK</sequence>
<evidence type="ECO:0008006" key="3">
    <source>
        <dbReference type="Google" id="ProtNLM"/>
    </source>
</evidence>
<dbReference type="RefSeq" id="WP_063975182.1">
    <property type="nucleotide sequence ID" value="NZ_LQWZ01000033.1"/>
</dbReference>
<name>A0A177KNJ7_9BACI</name>